<keyword evidence="1" id="KW-0472">Membrane</keyword>
<accession>A0A0H5QZ05</accession>
<protein>
    <submittedName>
        <fullName evidence="2">Uncharacterized protein</fullName>
    </submittedName>
</protein>
<organism evidence="2">
    <name type="scientific">Spongospora subterranea</name>
    <dbReference type="NCBI Taxonomy" id="70186"/>
    <lineage>
        <taxon>Eukaryota</taxon>
        <taxon>Sar</taxon>
        <taxon>Rhizaria</taxon>
        <taxon>Endomyxa</taxon>
        <taxon>Phytomyxea</taxon>
        <taxon>Plasmodiophorida</taxon>
        <taxon>Plasmodiophoridae</taxon>
        <taxon>Spongospora</taxon>
    </lineage>
</organism>
<proteinExistence type="predicted"/>
<reference evidence="2" key="1">
    <citation type="submission" date="2015-04" db="EMBL/GenBank/DDBJ databases">
        <title>The genome sequence of the plant pathogenic Rhizarian Plasmodiophora brassicae reveals insights in its biotrophic life cycle and the origin of chitin synthesis.</title>
        <authorList>
            <person name="Schwelm A."/>
            <person name="Fogelqvist J."/>
            <person name="Knaust A."/>
            <person name="Julke S."/>
            <person name="Lilja T."/>
            <person name="Dhandapani V."/>
            <person name="Bonilla-Rosso G."/>
            <person name="Karlsson M."/>
            <person name="Shevchenko A."/>
            <person name="Choi S.R."/>
            <person name="Kim H.G."/>
            <person name="Park J.Y."/>
            <person name="Lim Y.P."/>
            <person name="Ludwig-Muller J."/>
            <person name="Dixelius C."/>
        </authorList>
    </citation>
    <scope>NUCLEOTIDE SEQUENCE</scope>
    <source>
        <tissue evidence="2">Potato root galls</tissue>
    </source>
</reference>
<name>A0A0H5QZ05_9EUKA</name>
<keyword evidence="1" id="KW-1133">Transmembrane helix</keyword>
<feature type="transmembrane region" description="Helical" evidence="1">
    <location>
        <begin position="94"/>
        <end position="111"/>
    </location>
</feature>
<keyword evidence="1" id="KW-0812">Transmembrane</keyword>
<evidence type="ECO:0000256" key="1">
    <source>
        <dbReference type="SAM" id="Phobius"/>
    </source>
</evidence>
<evidence type="ECO:0000313" key="2">
    <source>
        <dbReference type="EMBL" id="CRZ06947.1"/>
    </source>
</evidence>
<sequence length="133" mass="15623">MESIWLKTIHQMQQRSLGADGGAGNLIESINWAHFLIEKKIHEVVVGRFDHIETVKIRWQHMLNRQFFSQSMVSWRITLEVDHQRRSTQMQRRVLIHFVFYELLMVPLTMARNPSRLPTSKPSKAPSKVAKCT</sequence>
<dbReference type="AlphaFoldDB" id="A0A0H5QZ05"/>
<dbReference type="EMBL" id="HACM01006505">
    <property type="protein sequence ID" value="CRZ06947.1"/>
    <property type="molecule type" value="Transcribed_RNA"/>
</dbReference>